<feature type="region of interest" description="Disordered" evidence="2">
    <location>
        <begin position="222"/>
        <end position="248"/>
    </location>
</feature>
<dbReference type="CDD" id="cd00317">
    <property type="entry name" value="cyclophilin"/>
    <property type="match status" value="1"/>
</dbReference>
<dbReference type="SUPFAM" id="SSF50891">
    <property type="entry name" value="Cyclophilin-like"/>
    <property type="match status" value="1"/>
</dbReference>
<feature type="domain" description="PPIase cyclophilin-type" evidence="4">
    <location>
        <begin position="95"/>
        <end position="247"/>
    </location>
</feature>
<dbReference type="PROSITE" id="PS51257">
    <property type="entry name" value="PROKAR_LIPOPROTEIN"/>
    <property type="match status" value="1"/>
</dbReference>
<dbReference type="PANTHER" id="PTHR45625">
    <property type="entry name" value="PEPTIDYL-PROLYL CIS-TRANS ISOMERASE-RELATED"/>
    <property type="match status" value="1"/>
</dbReference>
<dbReference type="InterPro" id="IPR044666">
    <property type="entry name" value="Cyclophilin_A-like"/>
</dbReference>
<evidence type="ECO:0000256" key="3">
    <source>
        <dbReference type="SAM" id="SignalP"/>
    </source>
</evidence>
<evidence type="ECO:0000259" key="4">
    <source>
        <dbReference type="PROSITE" id="PS50072"/>
    </source>
</evidence>
<evidence type="ECO:0000256" key="1">
    <source>
        <dbReference type="ARBA" id="ARBA00002388"/>
    </source>
</evidence>
<feature type="region of interest" description="Disordered" evidence="2">
    <location>
        <begin position="33"/>
        <end position="59"/>
    </location>
</feature>
<evidence type="ECO:0000256" key="2">
    <source>
        <dbReference type="SAM" id="MobiDB-lite"/>
    </source>
</evidence>
<dbReference type="Gene3D" id="2.40.100.10">
    <property type="entry name" value="Cyclophilin-like"/>
    <property type="match status" value="1"/>
</dbReference>
<sequence>MSTPIRPLRRTAAGGAVLLSLCALSLTACGDDGDTSATDDTTPSASATSPSASDTGAAASGTTCDYVAGGDAARKVDLPPSTPDVSGQVPATIATNIGDLEVTLDADATPCTVNSFVSLAKQGYFDKTTCHRLTTAPSGIYVLQCGDPLGTGYGGPGYTIPDEFTGEETYGPGVLAMANTGAPNSGGSQFFIVYQDSPLPPQYTVFGTLDKASLAAVTKDAEAGADNSNGPGDGKPVKGVDITSVTVG</sequence>
<reference evidence="6" key="1">
    <citation type="journal article" date="2019" name="Int. J. Syst. Evol. Microbiol.">
        <title>The Global Catalogue of Microorganisms (GCM) 10K type strain sequencing project: providing services to taxonomists for standard genome sequencing and annotation.</title>
        <authorList>
            <consortium name="The Broad Institute Genomics Platform"/>
            <consortium name="The Broad Institute Genome Sequencing Center for Infectious Disease"/>
            <person name="Wu L."/>
            <person name="Ma J."/>
        </authorList>
    </citation>
    <scope>NUCLEOTIDE SEQUENCE [LARGE SCALE GENOMIC DNA]</scope>
    <source>
        <strain evidence="6">JCM 16703</strain>
    </source>
</reference>
<proteinExistence type="predicted"/>
<dbReference type="Proteomes" id="UP001501495">
    <property type="component" value="Unassembled WGS sequence"/>
</dbReference>
<comment type="function">
    <text evidence="1">PPIases accelerate the folding of proteins. It catalyzes the cis-trans isomerization of proline imidic peptide bonds in oligopeptides.</text>
</comment>
<organism evidence="5 6">
    <name type="scientific">Nocardioides fonticola</name>
    <dbReference type="NCBI Taxonomy" id="450363"/>
    <lineage>
        <taxon>Bacteria</taxon>
        <taxon>Bacillati</taxon>
        <taxon>Actinomycetota</taxon>
        <taxon>Actinomycetes</taxon>
        <taxon>Propionibacteriales</taxon>
        <taxon>Nocardioidaceae</taxon>
        <taxon>Nocardioides</taxon>
    </lineage>
</organism>
<dbReference type="PANTHER" id="PTHR45625:SF3">
    <property type="entry name" value="PEPTIDYL-PROLYL CIS-TRANS ISOMERASE B-RELATED"/>
    <property type="match status" value="1"/>
</dbReference>
<dbReference type="EMBL" id="BAAAZH010000028">
    <property type="protein sequence ID" value="GAA4126507.1"/>
    <property type="molecule type" value="Genomic_DNA"/>
</dbReference>
<evidence type="ECO:0000313" key="6">
    <source>
        <dbReference type="Proteomes" id="UP001501495"/>
    </source>
</evidence>
<accession>A0ABP7XV56</accession>
<protein>
    <recommendedName>
        <fullName evidence="4">PPIase cyclophilin-type domain-containing protein</fullName>
    </recommendedName>
</protein>
<dbReference type="InterPro" id="IPR029000">
    <property type="entry name" value="Cyclophilin-like_dom_sf"/>
</dbReference>
<dbReference type="Pfam" id="PF00160">
    <property type="entry name" value="Pro_isomerase"/>
    <property type="match status" value="1"/>
</dbReference>
<comment type="caution">
    <text evidence="5">The sequence shown here is derived from an EMBL/GenBank/DDBJ whole genome shotgun (WGS) entry which is preliminary data.</text>
</comment>
<gene>
    <name evidence="5" type="ORF">GCM10022215_36210</name>
</gene>
<name>A0ABP7XV56_9ACTN</name>
<dbReference type="InterPro" id="IPR002130">
    <property type="entry name" value="Cyclophilin-type_PPIase_dom"/>
</dbReference>
<keyword evidence="3" id="KW-0732">Signal</keyword>
<feature type="signal peptide" evidence="3">
    <location>
        <begin position="1"/>
        <end position="30"/>
    </location>
</feature>
<feature type="chain" id="PRO_5047203353" description="PPIase cyclophilin-type domain-containing protein" evidence="3">
    <location>
        <begin position="31"/>
        <end position="248"/>
    </location>
</feature>
<dbReference type="RefSeq" id="WP_344734883.1">
    <property type="nucleotide sequence ID" value="NZ_BAAAZH010000028.1"/>
</dbReference>
<keyword evidence="6" id="KW-1185">Reference proteome</keyword>
<dbReference type="PROSITE" id="PS50072">
    <property type="entry name" value="CSA_PPIASE_2"/>
    <property type="match status" value="1"/>
</dbReference>
<evidence type="ECO:0000313" key="5">
    <source>
        <dbReference type="EMBL" id="GAA4126507.1"/>
    </source>
</evidence>